<keyword evidence="2" id="KW-1185">Reference proteome</keyword>
<dbReference type="Proteomes" id="UP001392437">
    <property type="component" value="Unassembled WGS sequence"/>
</dbReference>
<proteinExistence type="predicted"/>
<dbReference type="EMBL" id="JAQQWP010000009">
    <property type="protein sequence ID" value="KAK8101988.1"/>
    <property type="molecule type" value="Genomic_DNA"/>
</dbReference>
<sequence length="216" mass="22058">MAFNTVRNLVETSCAQRTTETIGIVLGQVVMKTPMSILTPVANTSKTLSKGLKMVPVLGRVDLTQAPVVGPLLVGLQLALAARGLVEKAEHAIDPSALTEGLLAETNASSKVALEVTEGLVAETNARSKAALEALGGRPEILGIAAGERMLAEQLAASSHLLVGQPAAAGASLPVAGASLPVAQGELLGHQMKIPVDILSGQVAAKRRLTPLGGLF</sequence>
<gene>
    <name evidence="1" type="ORF">PG999_012362</name>
</gene>
<evidence type="ECO:0000313" key="1">
    <source>
        <dbReference type="EMBL" id="KAK8101988.1"/>
    </source>
</evidence>
<protein>
    <submittedName>
        <fullName evidence="1">Uncharacterized protein</fullName>
    </submittedName>
</protein>
<reference evidence="1 2" key="1">
    <citation type="submission" date="2023-01" db="EMBL/GenBank/DDBJ databases">
        <title>Analysis of 21 Apiospora genomes using comparative genomics revels a genus with tremendous synthesis potential of carbohydrate active enzymes and secondary metabolites.</title>
        <authorList>
            <person name="Sorensen T."/>
        </authorList>
    </citation>
    <scope>NUCLEOTIDE SEQUENCE [LARGE SCALE GENOMIC DNA]</scope>
    <source>
        <strain evidence="1 2">CBS 117206</strain>
    </source>
</reference>
<dbReference type="AlphaFoldDB" id="A0AAW0QFQ4"/>
<evidence type="ECO:0000313" key="2">
    <source>
        <dbReference type="Proteomes" id="UP001392437"/>
    </source>
</evidence>
<comment type="caution">
    <text evidence="1">The sequence shown here is derived from an EMBL/GenBank/DDBJ whole genome shotgun (WGS) entry which is preliminary data.</text>
</comment>
<organism evidence="1 2">
    <name type="scientific">Apiospora kogelbergensis</name>
    <dbReference type="NCBI Taxonomy" id="1337665"/>
    <lineage>
        <taxon>Eukaryota</taxon>
        <taxon>Fungi</taxon>
        <taxon>Dikarya</taxon>
        <taxon>Ascomycota</taxon>
        <taxon>Pezizomycotina</taxon>
        <taxon>Sordariomycetes</taxon>
        <taxon>Xylariomycetidae</taxon>
        <taxon>Amphisphaeriales</taxon>
        <taxon>Apiosporaceae</taxon>
        <taxon>Apiospora</taxon>
    </lineage>
</organism>
<accession>A0AAW0QFQ4</accession>
<name>A0AAW0QFQ4_9PEZI</name>